<accession>A0A016THZ9</accession>
<evidence type="ECO:0000313" key="2">
    <source>
        <dbReference type="EMBL" id="EYC02315.1"/>
    </source>
</evidence>
<feature type="compositionally biased region" description="Basic and acidic residues" evidence="1">
    <location>
        <begin position="64"/>
        <end position="76"/>
    </location>
</feature>
<comment type="caution">
    <text evidence="2">The sequence shown here is derived from an EMBL/GenBank/DDBJ whole genome shotgun (WGS) entry which is preliminary data.</text>
</comment>
<evidence type="ECO:0000256" key="1">
    <source>
        <dbReference type="SAM" id="MobiDB-lite"/>
    </source>
</evidence>
<proteinExistence type="predicted"/>
<feature type="region of interest" description="Disordered" evidence="1">
    <location>
        <begin position="51"/>
        <end position="96"/>
    </location>
</feature>
<dbReference type="AlphaFoldDB" id="A0A016THZ9"/>
<reference evidence="3" key="1">
    <citation type="journal article" date="2015" name="Nat. Genet.">
        <title>The genome and transcriptome of the zoonotic hookworm Ancylostoma ceylanicum identify infection-specific gene families.</title>
        <authorList>
            <person name="Schwarz E.M."/>
            <person name="Hu Y."/>
            <person name="Antoshechkin I."/>
            <person name="Miller M.M."/>
            <person name="Sternberg P.W."/>
            <person name="Aroian R.V."/>
        </authorList>
    </citation>
    <scope>NUCLEOTIDE SEQUENCE</scope>
    <source>
        <strain evidence="3">HY135</strain>
    </source>
</reference>
<dbReference type="EMBL" id="JARK01001436">
    <property type="protein sequence ID" value="EYC02315.1"/>
    <property type="molecule type" value="Genomic_DNA"/>
</dbReference>
<dbReference type="Proteomes" id="UP000024635">
    <property type="component" value="Unassembled WGS sequence"/>
</dbReference>
<protein>
    <submittedName>
        <fullName evidence="2">Uncharacterized protein</fullName>
    </submittedName>
</protein>
<name>A0A016THZ9_9BILA</name>
<sequence length="96" mass="11061">MVGDVVKQLEDRIGREATFRILSKKMQAKIAEFDRKFELLLETQVSSVVQLKPLQPEEQPSPSHRGEKKKERRYEEGQENAPKKLPVSEEVALAEE</sequence>
<keyword evidence="3" id="KW-1185">Reference proteome</keyword>
<gene>
    <name evidence="2" type="primary">Acey_s0100.g3227</name>
    <name evidence="2" type="ORF">Y032_0100g3227</name>
</gene>
<organism evidence="2 3">
    <name type="scientific">Ancylostoma ceylanicum</name>
    <dbReference type="NCBI Taxonomy" id="53326"/>
    <lineage>
        <taxon>Eukaryota</taxon>
        <taxon>Metazoa</taxon>
        <taxon>Ecdysozoa</taxon>
        <taxon>Nematoda</taxon>
        <taxon>Chromadorea</taxon>
        <taxon>Rhabditida</taxon>
        <taxon>Rhabditina</taxon>
        <taxon>Rhabditomorpha</taxon>
        <taxon>Strongyloidea</taxon>
        <taxon>Ancylostomatidae</taxon>
        <taxon>Ancylostomatinae</taxon>
        <taxon>Ancylostoma</taxon>
    </lineage>
</organism>
<evidence type="ECO:0000313" key="3">
    <source>
        <dbReference type="Proteomes" id="UP000024635"/>
    </source>
</evidence>